<dbReference type="RefSeq" id="WP_177078882.1">
    <property type="nucleotide sequence ID" value="NZ_JACARG010000041.1"/>
</dbReference>
<feature type="chain" id="PRO_5030867877" evidence="1">
    <location>
        <begin position="20"/>
        <end position="342"/>
    </location>
</feature>
<organism evidence="2 3">
    <name type="scientific">Pseudomonas yamanorum</name>
    <dbReference type="NCBI Taxonomy" id="515393"/>
    <lineage>
        <taxon>Bacteria</taxon>
        <taxon>Pseudomonadati</taxon>
        <taxon>Pseudomonadota</taxon>
        <taxon>Gammaproteobacteria</taxon>
        <taxon>Pseudomonadales</taxon>
        <taxon>Pseudomonadaceae</taxon>
        <taxon>Pseudomonas</taxon>
    </lineage>
</organism>
<name>A0A7Y8EIA0_9PSED</name>
<dbReference type="Proteomes" id="UP000531950">
    <property type="component" value="Unassembled WGS sequence"/>
</dbReference>
<evidence type="ECO:0000313" key="2">
    <source>
        <dbReference type="EMBL" id="NWE15174.1"/>
    </source>
</evidence>
<dbReference type="AlphaFoldDB" id="A0A7Y8EIA0"/>
<protein>
    <submittedName>
        <fullName evidence="2">Uncharacterized protein</fullName>
    </submittedName>
</protein>
<feature type="signal peptide" evidence="1">
    <location>
        <begin position="1"/>
        <end position="19"/>
    </location>
</feature>
<evidence type="ECO:0000256" key="1">
    <source>
        <dbReference type="SAM" id="SignalP"/>
    </source>
</evidence>
<proteinExistence type="predicted"/>
<comment type="caution">
    <text evidence="2">The sequence shown here is derived from an EMBL/GenBank/DDBJ whole genome shotgun (WGS) entry which is preliminary data.</text>
</comment>
<sequence>MLKPSLFLALAALSTLANADLAGVWQGTLGKTPITACFNASPNTGGSYYYQRFLTPIQLTQETPDAPWAEEGNSGVWQLEAPQGDSLNGIWSKTKGSNPLPLALQRMATPPEGCASDAYNTPMEAAPLPVKTQKQSFAGHSYQIKTQGAQVTLKLEGDSPAIQKVNRQLASLAVNADDQSDYFSERREYLGRNGAAYTSEISVEPTYWSSQWITVRFYRWAAGTGARGISWGLHSWNLQTGESVDPWTWLGGHQEWYDAYSGHLKLPTKFGAWLEKQTTTDESCPAVTSYSSFDLSFDTQGMKLSTPANGDGCDNELSFTWEQLEPVLSAKGKAALASLKMP</sequence>
<dbReference type="EMBL" id="JACARG010000041">
    <property type="protein sequence ID" value="NWE15174.1"/>
    <property type="molecule type" value="Genomic_DNA"/>
</dbReference>
<evidence type="ECO:0000313" key="3">
    <source>
        <dbReference type="Proteomes" id="UP000531950"/>
    </source>
</evidence>
<accession>A0A7Y8EIA0</accession>
<keyword evidence="1" id="KW-0732">Signal</keyword>
<reference evidence="2 3" key="1">
    <citation type="submission" date="2020-04" db="EMBL/GenBank/DDBJ databases">
        <title>Molecular characterization of pseudomonads from Agaricus bisporus reveal novel blotch 2 pathogens in Western Europe.</title>
        <authorList>
            <person name="Taparia T."/>
            <person name="Krijger M."/>
            <person name="Haynes E."/>
            <person name="Elpinstone J.G."/>
            <person name="Noble R."/>
            <person name="Van Der Wolf J."/>
        </authorList>
    </citation>
    <scope>NUCLEOTIDE SEQUENCE [LARGE SCALE GENOMIC DNA]</scope>
    <source>
        <strain evidence="2 3">IPO3782</strain>
    </source>
</reference>
<gene>
    <name evidence="2" type="ORF">HX822_19710</name>
</gene>